<dbReference type="AlphaFoldDB" id="G5IKT3"/>
<keyword evidence="2" id="KW-0813">Transport</keyword>
<dbReference type="PANTHER" id="PTHR30061:SF50">
    <property type="entry name" value="MALTOSE_MALTODEXTRIN-BINDING PERIPLASMIC PROTEIN"/>
    <property type="match status" value="1"/>
</dbReference>
<gene>
    <name evidence="4" type="ORF">HMPREF9473_04111</name>
</gene>
<keyword evidence="3" id="KW-0732">Signal</keyword>
<dbReference type="EMBL" id="ADLN01000115">
    <property type="protein sequence ID" value="EHI57869.1"/>
    <property type="molecule type" value="Genomic_DNA"/>
</dbReference>
<dbReference type="Pfam" id="PF13416">
    <property type="entry name" value="SBP_bac_8"/>
    <property type="match status" value="1"/>
</dbReference>
<evidence type="ECO:0008006" key="6">
    <source>
        <dbReference type="Google" id="ProtNLM"/>
    </source>
</evidence>
<evidence type="ECO:0000313" key="5">
    <source>
        <dbReference type="Proteomes" id="UP000005384"/>
    </source>
</evidence>
<dbReference type="Gene3D" id="3.40.190.10">
    <property type="entry name" value="Periplasmic binding protein-like II"/>
    <property type="match status" value="2"/>
</dbReference>
<evidence type="ECO:0000256" key="2">
    <source>
        <dbReference type="ARBA" id="ARBA00022448"/>
    </source>
</evidence>
<comment type="caution">
    <text evidence="4">The sequence shown here is derived from an EMBL/GenBank/DDBJ whole genome shotgun (WGS) entry which is preliminary data.</text>
</comment>
<sequence>MNFRGLMSCGRSCRRLETDRMMRMSKRLAAVMLAAVLVPALAAGCGSRNQVVNYEVDSREQEKITVFGNKYEPENVKVIEEIISSFMEENPDICVSYESVKGNEYYEALRKRMASGNGDDVFMVNHDVLLELEQQGQVANLAGLSTIENYTDRMRSQMEENGNIYWVPTTVSAFGLYCNLDLLKKHKQEVPGNLREWEQTCDYFLDQGITPVIANNDISLKTLAIGRGFFEVYQEGRQAEVFARLNDGEARLSEYLGDGFAVVKRLIDNGYVDAEKTLNTKKTSDDLEEFVKGESPFMLTGAWAAGRVEKMNPGFSFEVAPLPVLEDGSLLVINADTRLSVNKNSRHLEAALRFVEYFTQADNIRIFADQQSSFSPLEAGSPSSVKEIQPLVKDYQAGRTVIGTDGMLNLPIWSVTEEVSKRLLSGEDLEAAMAWMDEQDHEGD</sequence>
<name>G5IKT3_9FIRM</name>
<keyword evidence="5" id="KW-1185">Reference proteome</keyword>
<dbReference type="PANTHER" id="PTHR30061">
    <property type="entry name" value="MALTOSE-BINDING PERIPLASMIC PROTEIN"/>
    <property type="match status" value="1"/>
</dbReference>
<reference evidence="4 5" key="1">
    <citation type="submission" date="2011-08" db="EMBL/GenBank/DDBJ databases">
        <title>The Genome Sequence of Clostridium hathewayi WAL-18680.</title>
        <authorList>
            <consortium name="The Broad Institute Genome Sequencing Platform"/>
            <person name="Earl A."/>
            <person name="Ward D."/>
            <person name="Feldgarden M."/>
            <person name="Gevers D."/>
            <person name="Finegold S.M."/>
            <person name="Summanen P.H."/>
            <person name="Molitoris D.R."/>
            <person name="Song M."/>
            <person name="Daigneault M."/>
            <person name="Allen-Vercoe E."/>
            <person name="Young S.K."/>
            <person name="Zeng Q."/>
            <person name="Gargeya S."/>
            <person name="Fitzgerald M."/>
            <person name="Haas B."/>
            <person name="Abouelleil A."/>
            <person name="Alvarado L."/>
            <person name="Arachchi H.M."/>
            <person name="Berlin A."/>
            <person name="Brown A."/>
            <person name="Chapman S.B."/>
            <person name="Chen Z."/>
            <person name="Dunbar C."/>
            <person name="Freedman E."/>
            <person name="Gearin G."/>
            <person name="Gellesch M."/>
            <person name="Goldberg J."/>
            <person name="Griggs A."/>
            <person name="Gujja S."/>
            <person name="Heiman D."/>
            <person name="Howarth C."/>
            <person name="Larson L."/>
            <person name="Lui A."/>
            <person name="MacDonald P.J.P."/>
            <person name="Montmayeur A."/>
            <person name="Murphy C."/>
            <person name="Neiman D."/>
            <person name="Pearson M."/>
            <person name="Priest M."/>
            <person name="Roberts A."/>
            <person name="Saif S."/>
            <person name="Shea T."/>
            <person name="Shenoy N."/>
            <person name="Sisk P."/>
            <person name="Stolte C."/>
            <person name="Sykes S."/>
            <person name="Wortman J."/>
            <person name="Nusbaum C."/>
            <person name="Birren B."/>
        </authorList>
    </citation>
    <scope>NUCLEOTIDE SEQUENCE [LARGE SCALE GENOMIC DNA]</scope>
    <source>
        <strain evidence="4 5">WAL-18680</strain>
    </source>
</reference>
<organism evidence="4 5">
    <name type="scientific">Hungatella hathewayi WAL-18680</name>
    <dbReference type="NCBI Taxonomy" id="742737"/>
    <lineage>
        <taxon>Bacteria</taxon>
        <taxon>Bacillati</taxon>
        <taxon>Bacillota</taxon>
        <taxon>Clostridia</taxon>
        <taxon>Lachnospirales</taxon>
        <taxon>Lachnospiraceae</taxon>
        <taxon>Hungatella</taxon>
    </lineage>
</organism>
<dbReference type="SUPFAM" id="SSF53850">
    <property type="entry name" value="Periplasmic binding protein-like II"/>
    <property type="match status" value="1"/>
</dbReference>
<accession>G5IKT3</accession>
<evidence type="ECO:0000256" key="1">
    <source>
        <dbReference type="ARBA" id="ARBA00008520"/>
    </source>
</evidence>
<dbReference type="InterPro" id="IPR006059">
    <property type="entry name" value="SBP"/>
</dbReference>
<protein>
    <recommendedName>
        <fullName evidence="6">Carbohydrate ABC transporter substrate-binding protein</fullName>
    </recommendedName>
</protein>
<proteinExistence type="inferred from homology"/>
<dbReference type="GO" id="GO:0015768">
    <property type="term" value="P:maltose transport"/>
    <property type="evidence" value="ECO:0007669"/>
    <property type="project" value="TreeGrafter"/>
</dbReference>
<dbReference type="GO" id="GO:1901982">
    <property type="term" value="F:maltose binding"/>
    <property type="evidence" value="ECO:0007669"/>
    <property type="project" value="TreeGrafter"/>
</dbReference>
<dbReference type="HOGENOM" id="CLU_031285_14_0_9"/>
<comment type="similarity">
    <text evidence="1">Belongs to the bacterial solute-binding protein 1 family.</text>
</comment>
<dbReference type="PATRIC" id="fig|742737.3.peg.4096"/>
<dbReference type="Proteomes" id="UP000005384">
    <property type="component" value="Unassembled WGS sequence"/>
</dbReference>
<evidence type="ECO:0000256" key="3">
    <source>
        <dbReference type="ARBA" id="ARBA00022729"/>
    </source>
</evidence>
<dbReference type="GO" id="GO:0042956">
    <property type="term" value="P:maltodextrin transmembrane transport"/>
    <property type="evidence" value="ECO:0007669"/>
    <property type="project" value="TreeGrafter"/>
</dbReference>
<evidence type="ECO:0000313" key="4">
    <source>
        <dbReference type="EMBL" id="EHI57869.1"/>
    </source>
</evidence>
<dbReference type="GO" id="GO:0055052">
    <property type="term" value="C:ATP-binding cassette (ABC) transporter complex, substrate-binding subunit-containing"/>
    <property type="evidence" value="ECO:0007669"/>
    <property type="project" value="TreeGrafter"/>
</dbReference>